<feature type="region of interest" description="Disordered" evidence="1">
    <location>
        <begin position="76"/>
        <end position="116"/>
    </location>
</feature>
<evidence type="ECO:0000313" key="3">
    <source>
        <dbReference type="Proteomes" id="UP001148614"/>
    </source>
</evidence>
<dbReference type="EMBL" id="JANPWZ010000345">
    <property type="protein sequence ID" value="KAJ3577564.1"/>
    <property type="molecule type" value="Genomic_DNA"/>
</dbReference>
<dbReference type="Proteomes" id="UP001148614">
    <property type="component" value="Unassembled WGS sequence"/>
</dbReference>
<name>A0A9W8NJ50_9PEZI</name>
<sequence>MGNKDSNVKRETVACEGIVTAAPGRVAAAARIGLPCFWDFLIGDRARRQLARASVGGRCAGLTWCLISSNTCEHDHAEVQTQRDPDEDPDEITLPHAIGELRPYGGERAAPTSPAE</sequence>
<evidence type="ECO:0000256" key="1">
    <source>
        <dbReference type="SAM" id="MobiDB-lite"/>
    </source>
</evidence>
<comment type="caution">
    <text evidence="2">The sequence shown here is derived from an EMBL/GenBank/DDBJ whole genome shotgun (WGS) entry which is preliminary data.</text>
</comment>
<organism evidence="2 3">
    <name type="scientific">Xylaria arbuscula</name>
    <dbReference type="NCBI Taxonomy" id="114810"/>
    <lineage>
        <taxon>Eukaryota</taxon>
        <taxon>Fungi</taxon>
        <taxon>Dikarya</taxon>
        <taxon>Ascomycota</taxon>
        <taxon>Pezizomycotina</taxon>
        <taxon>Sordariomycetes</taxon>
        <taxon>Xylariomycetidae</taxon>
        <taxon>Xylariales</taxon>
        <taxon>Xylariaceae</taxon>
        <taxon>Xylaria</taxon>
    </lineage>
</organism>
<protein>
    <submittedName>
        <fullName evidence="2">Uncharacterized protein</fullName>
    </submittedName>
</protein>
<dbReference type="AlphaFoldDB" id="A0A9W8NJ50"/>
<keyword evidence="3" id="KW-1185">Reference proteome</keyword>
<proteinExistence type="predicted"/>
<gene>
    <name evidence="2" type="ORF">NPX13_g3003</name>
</gene>
<accession>A0A9W8NJ50</accession>
<reference evidence="2" key="1">
    <citation type="submission" date="2022-07" db="EMBL/GenBank/DDBJ databases">
        <title>Genome Sequence of Xylaria arbuscula.</title>
        <authorList>
            <person name="Buettner E."/>
        </authorList>
    </citation>
    <scope>NUCLEOTIDE SEQUENCE</scope>
    <source>
        <strain evidence="2">VT107</strain>
    </source>
</reference>
<evidence type="ECO:0000313" key="2">
    <source>
        <dbReference type="EMBL" id="KAJ3577564.1"/>
    </source>
</evidence>